<dbReference type="EMBL" id="NXGH01000029">
    <property type="protein sequence ID" value="PRM88483.1"/>
    <property type="molecule type" value="Genomic_DNA"/>
</dbReference>
<dbReference type="InterPro" id="IPR000157">
    <property type="entry name" value="TIR_dom"/>
</dbReference>
<evidence type="ECO:0000256" key="2">
    <source>
        <dbReference type="SAM" id="Phobius"/>
    </source>
</evidence>
<evidence type="ECO:0000313" key="4">
    <source>
        <dbReference type="EMBL" id="PRM88483.1"/>
    </source>
</evidence>
<dbReference type="Pfam" id="PF13676">
    <property type="entry name" value="TIR_2"/>
    <property type="match status" value="1"/>
</dbReference>
<dbReference type="AlphaFoldDB" id="A0A2S9SPH3"/>
<evidence type="ECO:0000256" key="1">
    <source>
        <dbReference type="SAM" id="Coils"/>
    </source>
</evidence>
<comment type="caution">
    <text evidence="4">The sequence shown here is derived from an EMBL/GenBank/DDBJ whole genome shotgun (WGS) entry which is preliminary data.</text>
</comment>
<dbReference type="Proteomes" id="UP000238649">
    <property type="component" value="Unassembled WGS sequence"/>
</dbReference>
<keyword evidence="1" id="KW-0175">Coiled coil</keyword>
<accession>A0A2S9SPH3</accession>
<name>A0A2S9SPH3_9BACT</name>
<dbReference type="OrthoDB" id="9765809at2"/>
<keyword evidence="2" id="KW-0812">Transmembrane</keyword>
<dbReference type="PROSITE" id="PS50104">
    <property type="entry name" value="TIR"/>
    <property type="match status" value="1"/>
</dbReference>
<keyword evidence="2" id="KW-0472">Membrane</keyword>
<feature type="coiled-coil region" evidence="1">
    <location>
        <begin position="233"/>
        <end position="285"/>
    </location>
</feature>
<dbReference type="InterPro" id="IPR035897">
    <property type="entry name" value="Toll_tir_struct_dom_sf"/>
</dbReference>
<feature type="transmembrane region" description="Helical" evidence="2">
    <location>
        <begin position="188"/>
        <end position="209"/>
    </location>
</feature>
<protein>
    <recommendedName>
        <fullName evidence="3">TIR domain-containing protein</fullName>
    </recommendedName>
</protein>
<proteinExistence type="predicted"/>
<gene>
    <name evidence="4" type="ORF">CJ671_08895</name>
</gene>
<dbReference type="SUPFAM" id="SSF52200">
    <property type="entry name" value="Toll/Interleukin receptor TIR domain"/>
    <property type="match status" value="1"/>
</dbReference>
<dbReference type="Gene3D" id="3.40.50.10140">
    <property type="entry name" value="Toll/interleukin-1 receptor homology (TIR) domain"/>
    <property type="match status" value="1"/>
</dbReference>
<dbReference type="GO" id="GO:0007165">
    <property type="term" value="P:signal transduction"/>
    <property type="evidence" value="ECO:0007669"/>
    <property type="project" value="InterPro"/>
</dbReference>
<evidence type="ECO:0000313" key="5">
    <source>
        <dbReference type="Proteomes" id="UP000238649"/>
    </source>
</evidence>
<keyword evidence="2" id="KW-1133">Transmembrane helix</keyword>
<dbReference type="RefSeq" id="WP_105912356.1">
    <property type="nucleotide sequence ID" value="NZ_NXGH01000029.1"/>
</dbReference>
<sequence length="432" mass="51232">MNYKYKAFISYSRNDKNTVDWFHKNLEIFSLPINIQIEYPHLELKLGKFFKDTEELSCHYDLSEALKDALDKSEYLIVFCSKSSAVSQYVNQEIEYFISKHSYKNIIPIIINGEPNASLNPKLDILEESFPKVFRENSYNYSNPLAIDIRVEKDSKKRALIKIISKLLNVDFDFLWQRELKRLKIKKMIYYSVLFILIIFINVLIHLFLNSKKLIVENNNLTNSIQNIDSKIQNSIESERNFQQERVKQLQLQHQERLKEAIKQREEVEKSIEEYKKTINNINIEDYEKNVFKDSCIRNIIMRFGILKEERLNNFCLCIYESGAGKIWEDEHKITNCKNSLVNDFKTIKGQLSVRDFFIGQSITFIKLINKNLSEEDVRPIIECIYDTNKKENDFLTTDELIIKHNYNYLNIKSINSNIIQSCQKKYPNINL</sequence>
<organism evidence="4 5">
    <name type="scientific">Aliarcobacter cryaerophilus</name>
    <dbReference type="NCBI Taxonomy" id="28198"/>
    <lineage>
        <taxon>Bacteria</taxon>
        <taxon>Pseudomonadati</taxon>
        <taxon>Campylobacterota</taxon>
        <taxon>Epsilonproteobacteria</taxon>
        <taxon>Campylobacterales</taxon>
        <taxon>Arcobacteraceae</taxon>
        <taxon>Aliarcobacter</taxon>
    </lineage>
</organism>
<reference evidence="4 5" key="1">
    <citation type="submission" date="2017-09" db="EMBL/GenBank/DDBJ databases">
        <title>Reassesment of A. cryaerophilus.</title>
        <authorList>
            <person name="Perez-Cataluna A."/>
            <person name="Collado L."/>
            <person name="Salgado O."/>
            <person name="Lefinanco V."/>
            <person name="Figueras M.J."/>
        </authorList>
    </citation>
    <scope>NUCLEOTIDE SEQUENCE [LARGE SCALE GENOMIC DNA]</scope>
    <source>
        <strain evidence="4 5">LMG 9871</strain>
    </source>
</reference>
<feature type="domain" description="TIR" evidence="3">
    <location>
        <begin position="3"/>
        <end position="172"/>
    </location>
</feature>
<evidence type="ECO:0000259" key="3">
    <source>
        <dbReference type="PROSITE" id="PS50104"/>
    </source>
</evidence>